<comment type="caution">
    <text evidence="2">The sequence shown here is derived from an EMBL/GenBank/DDBJ whole genome shotgun (WGS) entry which is preliminary data.</text>
</comment>
<evidence type="ECO:0000313" key="3">
    <source>
        <dbReference type="Proteomes" id="UP000185753"/>
    </source>
</evidence>
<protein>
    <submittedName>
        <fullName evidence="2">Uncharacterized protein</fullName>
    </submittedName>
</protein>
<evidence type="ECO:0000256" key="1">
    <source>
        <dbReference type="SAM" id="SignalP"/>
    </source>
</evidence>
<name>A0A1A7RBN1_9GAMM</name>
<dbReference type="EMBL" id="LZDS01000023">
    <property type="protein sequence ID" value="OBX28863.1"/>
    <property type="molecule type" value="Genomic_DNA"/>
</dbReference>
<reference evidence="3" key="1">
    <citation type="submission" date="2016-06" db="EMBL/GenBank/DDBJ databases">
        <authorList>
            <person name="Radolfova-Krizova L."/>
            <person name="Nemec A."/>
        </authorList>
    </citation>
    <scope>NUCLEOTIDE SEQUENCE [LARGE SCALE GENOMIC DNA]</scope>
    <source>
        <strain evidence="3">ANC 4275</strain>
    </source>
</reference>
<gene>
    <name evidence="2" type="ORF">A9J31_03895</name>
</gene>
<evidence type="ECO:0000313" key="2">
    <source>
        <dbReference type="EMBL" id="OBX28863.1"/>
    </source>
</evidence>
<organism evidence="2 3">
    <name type="scientific">Acinetobacter gandensis</name>
    <dbReference type="NCBI Taxonomy" id="1443941"/>
    <lineage>
        <taxon>Bacteria</taxon>
        <taxon>Pseudomonadati</taxon>
        <taxon>Pseudomonadota</taxon>
        <taxon>Gammaproteobacteria</taxon>
        <taxon>Moraxellales</taxon>
        <taxon>Moraxellaceae</taxon>
        <taxon>Acinetobacter</taxon>
    </lineage>
</organism>
<keyword evidence="1" id="KW-0732">Signal</keyword>
<dbReference type="Proteomes" id="UP000185753">
    <property type="component" value="Unassembled WGS sequence"/>
</dbReference>
<sequence>MIFPLGFLHLHFGSVAICSAILLSACAATSTVPSYERHRYLESFIGKSSETIRTQLNLSQLGYQNISPAELHPDRLSYRVARPVSIPLPMADNPAMGIGSGAAVPIPSGTHSYDVELSCLIEFKLKNNIATDVQFTGRTC</sequence>
<proteinExistence type="predicted"/>
<dbReference type="OrthoDB" id="6708293at2"/>
<feature type="signal peptide" evidence="1">
    <location>
        <begin position="1"/>
        <end position="27"/>
    </location>
</feature>
<feature type="chain" id="PRO_5008360746" evidence="1">
    <location>
        <begin position="28"/>
        <end position="140"/>
    </location>
</feature>
<keyword evidence="3" id="KW-1185">Reference proteome</keyword>
<dbReference type="AlphaFoldDB" id="A0A1A7RBN1"/>
<accession>A0A1A7RBN1</accession>